<protein>
    <recommendedName>
        <fullName evidence="1">GAF domain-containing protein</fullName>
    </recommendedName>
</protein>
<proteinExistence type="predicted"/>
<feature type="non-terminal residue" evidence="2">
    <location>
        <position position="117"/>
    </location>
</feature>
<dbReference type="AlphaFoldDB" id="A0A383C279"/>
<name>A0A383C279_9ZZZZ</name>
<gene>
    <name evidence="2" type="ORF">METZ01_LOCUS479391</name>
</gene>
<reference evidence="2" key="1">
    <citation type="submission" date="2018-05" db="EMBL/GenBank/DDBJ databases">
        <authorList>
            <person name="Lanie J.A."/>
            <person name="Ng W.-L."/>
            <person name="Kazmierczak K.M."/>
            <person name="Andrzejewski T.M."/>
            <person name="Davidsen T.M."/>
            <person name="Wayne K.J."/>
            <person name="Tettelin H."/>
            <person name="Glass J.I."/>
            <person name="Rusch D."/>
            <person name="Podicherti R."/>
            <person name="Tsui H.-C.T."/>
            <person name="Winkler M.E."/>
        </authorList>
    </citation>
    <scope>NUCLEOTIDE SEQUENCE</scope>
</reference>
<accession>A0A383C279</accession>
<dbReference type="InterPro" id="IPR029016">
    <property type="entry name" value="GAF-like_dom_sf"/>
</dbReference>
<organism evidence="2">
    <name type="scientific">marine metagenome</name>
    <dbReference type="NCBI Taxonomy" id="408172"/>
    <lineage>
        <taxon>unclassified sequences</taxon>
        <taxon>metagenomes</taxon>
        <taxon>ecological metagenomes</taxon>
    </lineage>
</organism>
<dbReference type="SUPFAM" id="SSF55781">
    <property type="entry name" value="GAF domain-like"/>
    <property type="match status" value="1"/>
</dbReference>
<dbReference type="Pfam" id="PF13185">
    <property type="entry name" value="GAF_2"/>
    <property type="match status" value="1"/>
</dbReference>
<dbReference type="EMBL" id="UINC01205385">
    <property type="protein sequence ID" value="SVE26537.1"/>
    <property type="molecule type" value="Genomic_DNA"/>
</dbReference>
<dbReference type="Gene3D" id="3.30.450.40">
    <property type="match status" value="1"/>
</dbReference>
<sequence length="117" mass="13162">MTNPMTTLEELFRTGHSFKEGAGEFCTLLRNEFSHYSWVGIYMIEEPETLILKAWDGPQATEHVRIPVGQGICGLAAREEKSVLVDDVQKEGEYLQCFLNTRSEIVVPIFLNGKVVG</sequence>
<evidence type="ECO:0000313" key="2">
    <source>
        <dbReference type="EMBL" id="SVE26537.1"/>
    </source>
</evidence>
<dbReference type="InterPro" id="IPR003018">
    <property type="entry name" value="GAF"/>
</dbReference>
<feature type="domain" description="GAF" evidence="1">
    <location>
        <begin position="34"/>
        <end position="117"/>
    </location>
</feature>
<evidence type="ECO:0000259" key="1">
    <source>
        <dbReference type="Pfam" id="PF13185"/>
    </source>
</evidence>